<dbReference type="RefSeq" id="XP_009165390.1">
    <property type="nucleotide sequence ID" value="XM_009167126.1"/>
</dbReference>
<dbReference type="KEGG" id="ovi:T265_02801"/>
<accession>A0A074ZUR1</accession>
<dbReference type="AlphaFoldDB" id="A0A074ZUR1"/>
<dbReference type="GeneID" id="20316989"/>
<name>A0A074ZUR1_OPIVI</name>
<evidence type="ECO:0000313" key="1">
    <source>
        <dbReference type="EMBL" id="KER30876.1"/>
    </source>
</evidence>
<organism evidence="1 2">
    <name type="scientific">Opisthorchis viverrini</name>
    <name type="common">Southeast Asian liver fluke</name>
    <dbReference type="NCBI Taxonomy" id="6198"/>
    <lineage>
        <taxon>Eukaryota</taxon>
        <taxon>Metazoa</taxon>
        <taxon>Spiralia</taxon>
        <taxon>Lophotrochozoa</taxon>
        <taxon>Platyhelminthes</taxon>
        <taxon>Trematoda</taxon>
        <taxon>Digenea</taxon>
        <taxon>Opisthorchiida</taxon>
        <taxon>Opisthorchiata</taxon>
        <taxon>Opisthorchiidae</taxon>
        <taxon>Opisthorchis</taxon>
    </lineage>
</organism>
<dbReference type="CTD" id="20316989"/>
<gene>
    <name evidence="1" type="ORF">T265_02801</name>
</gene>
<protein>
    <submittedName>
        <fullName evidence="1">Uncharacterized protein</fullName>
    </submittedName>
</protein>
<proteinExistence type="predicted"/>
<evidence type="ECO:0000313" key="2">
    <source>
        <dbReference type="Proteomes" id="UP000054324"/>
    </source>
</evidence>
<dbReference type="Proteomes" id="UP000054324">
    <property type="component" value="Unassembled WGS sequence"/>
</dbReference>
<dbReference type="EMBL" id="KL596654">
    <property type="protein sequence ID" value="KER30876.1"/>
    <property type="molecule type" value="Genomic_DNA"/>
</dbReference>
<sequence>MCTEQHLLNSIHRNSMKIVYYDPTSYVSDNSTNVFVVMTVGNELIIETTQVPTSAVLSDTKMTNLLIA</sequence>
<reference evidence="1 2" key="1">
    <citation type="submission" date="2013-11" db="EMBL/GenBank/DDBJ databases">
        <title>Opisthorchis viverrini - life in the bile duct.</title>
        <authorList>
            <person name="Young N.D."/>
            <person name="Nagarajan N."/>
            <person name="Lin S.J."/>
            <person name="Korhonen P.K."/>
            <person name="Jex A.R."/>
            <person name="Hall R.S."/>
            <person name="Safavi-Hemami H."/>
            <person name="Kaewkong W."/>
            <person name="Bertrand D."/>
            <person name="Gao S."/>
            <person name="Seet Q."/>
            <person name="Wongkham S."/>
            <person name="Teh B.T."/>
            <person name="Wongkham C."/>
            <person name="Intapan P.M."/>
            <person name="Maleewong W."/>
            <person name="Yang X."/>
            <person name="Hu M."/>
            <person name="Wang Z."/>
            <person name="Hofmann A."/>
            <person name="Sternberg P.W."/>
            <person name="Tan P."/>
            <person name="Wang J."/>
            <person name="Gasser R.B."/>
        </authorList>
    </citation>
    <scope>NUCLEOTIDE SEQUENCE [LARGE SCALE GENOMIC DNA]</scope>
</reference>
<keyword evidence="2" id="KW-1185">Reference proteome</keyword>